<evidence type="ECO:0000313" key="1">
    <source>
        <dbReference type="EMBL" id="OBF26924.1"/>
    </source>
</evidence>
<proteinExistence type="predicted"/>
<dbReference type="EMBL" id="LZHX01000016">
    <property type="protein sequence ID" value="OBF26924.1"/>
    <property type="molecule type" value="Genomic_DNA"/>
</dbReference>
<comment type="caution">
    <text evidence="1">The sequence shown here is derived from an EMBL/GenBank/DDBJ whole genome shotgun (WGS) entry which is preliminary data.</text>
</comment>
<sequence length="264" mass="28707">MSAARAERDAAQNAAKRSGSDPLELARRIAAALNAPDMVNKEEPFFHWITAVTQDGRIVVANNYGLAYMPKQVRLPASVVMASADESIPPSERAGWATYPAVALQGWAQHHDSKLRALIGFENQFSSDSGVHLELLTPQDIPASGKMAGRDRLQVIAPQVAARLAQIADGDLVKVLPPAPVEATPPDERQRMELWEDVWSPVISRSANRGQAHLKGFAAYAVHAQEWALYHAHTSVAAEDQRRAVADFIYWQHVGQLAADAIGG</sequence>
<protein>
    <submittedName>
        <fullName evidence="1">Secretion protein EccK</fullName>
    </submittedName>
</protein>
<name>A0A1A1Y6J1_9MYCO</name>
<dbReference type="AlphaFoldDB" id="A0A1A1Y6J1"/>
<gene>
    <name evidence="1" type="ORF">A5726_00365</name>
</gene>
<accession>A0A1A1Y6J1</accession>
<reference evidence="1 2" key="1">
    <citation type="submission" date="2016-06" db="EMBL/GenBank/DDBJ databases">
        <authorList>
            <person name="Kjaerup R.B."/>
            <person name="Dalgaard T.S."/>
            <person name="Juul-Madsen H.R."/>
        </authorList>
    </citation>
    <scope>NUCLEOTIDE SEQUENCE [LARGE SCALE GENOMIC DNA]</scope>
    <source>
        <strain evidence="1 2">ACS1953</strain>
    </source>
</reference>
<evidence type="ECO:0000313" key="2">
    <source>
        <dbReference type="Proteomes" id="UP000093779"/>
    </source>
</evidence>
<dbReference type="Proteomes" id="UP000093779">
    <property type="component" value="Unassembled WGS sequence"/>
</dbReference>
<organism evidence="1 2">
    <name type="scientific">Mycolicibacterium conceptionense</name>
    <dbReference type="NCBI Taxonomy" id="451644"/>
    <lineage>
        <taxon>Bacteria</taxon>
        <taxon>Bacillati</taxon>
        <taxon>Actinomycetota</taxon>
        <taxon>Actinomycetes</taxon>
        <taxon>Mycobacteriales</taxon>
        <taxon>Mycobacteriaceae</taxon>
        <taxon>Mycolicibacterium</taxon>
    </lineage>
</organism>